<evidence type="ECO:0000313" key="1">
    <source>
        <dbReference type="EMBL" id="RUS79854.1"/>
    </source>
</evidence>
<dbReference type="EMBL" id="RQTK01000424">
    <property type="protein sequence ID" value="RUS79854.1"/>
    <property type="molecule type" value="Genomic_DNA"/>
</dbReference>
<sequence>MKVNCGRGATVPFGEGGGDNCVGLAEWTVVDIGALLENAQQWRQPLSARIVPTEKDGCVRFPSPPHPFPCSMTTCINQFQSRDQPAISCLEAARSTLGPSPPALPNCPIMFLVDPDQHSASNAIYPRIPDNQFEMSSPLPQVGLPGERGSQSAGLRVNISPPGQPLLSLARLSSSPLTDFRNSVKHLKWLVLQADIIDLGIQDKDKIKVVDSKPESENVPICGALSG</sequence>
<comment type="caution">
    <text evidence="1">The sequence shown here is derived from an EMBL/GenBank/DDBJ whole genome shotgun (WGS) entry which is preliminary data.</text>
</comment>
<accession>A0A3S0ZKI0</accession>
<reference evidence="1 2" key="1">
    <citation type="submission" date="2019-01" db="EMBL/GenBank/DDBJ databases">
        <title>A draft genome assembly of the solar-powered sea slug Elysia chlorotica.</title>
        <authorList>
            <person name="Cai H."/>
            <person name="Li Q."/>
            <person name="Fang X."/>
            <person name="Li J."/>
            <person name="Curtis N.E."/>
            <person name="Altenburger A."/>
            <person name="Shibata T."/>
            <person name="Feng M."/>
            <person name="Maeda T."/>
            <person name="Schwartz J.A."/>
            <person name="Shigenobu S."/>
            <person name="Lundholm N."/>
            <person name="Nishiyama T."/>
            <person name="Yang H."/>
            <person name="Hasebe M."/>
            <person name="Li S."/>
            <person name="Pierce S.K."/>
            <person name="Wang J."/>
        </authorList>
    </citation>
    <scope>NUCLEOTIDE SEQUENCE [LARGE SCALE GENOMIC DNA]</scope>
    <source>
        <strain evidence="1">EC2010</strain>
        <tissue evidence="1">Whole organism of an adult</tissue>
    </source>
</reference>
<gene>
    <name evidence="1" type="ORF">EGW08_012380</name>
</gene>
<dbReference type="Proteomes" id="UP000271974">
    <property type="component" value="Unassembled WGS sequence"/>
</dbReference>
<protein>
    <submittedName>
        <fullName evidence="1">Uncharacterized protein</fullName>
    </submittedName>
</protein>
<organism evidence="1 2">
    <name type="scientific">Elysia chlorotica</name>
    <name type="common">Eastern emerald elysia</name>
    <name type="synonym">Sea slug</name>
    <dbReference type="NCBI Taxonomy" id="188477"/>
    <lineage>
        <taxon>Eukaryota</taxon>
        <taxon>Metazoa</taxon>
        <taxon>Spiralia</taxon>
        <taxon>Lophotrochozoa</taxon>
        <taxon>Mollusca</taxon>
        <taxon>Gastropoda</taxon>
        <taxon>Heterobranchia</taxon>
        <taxon>Euthyneura</taxon>
        <taxon>Panpulmonata</taxon>
        <taxon>Sacoglossa</taxon>
        <taxon>Placobranchoidea</taxon>
        <taxon>Plakobranchidae</taxon>
        <taxon>Elysia</taxon>
    </lineage>
</organism>
<keyword evidence="2" id="KW-1185">Reference proteome</keyword>
<dbReference type="AlphaFoldDB" id="A0A3S0ZKI0"/>
<proteinExistence type="predicted"/>
<name>A0A3S0ZKI0_ELYCH</name>
<evidence type="ECO:0000313" key="2">
    <source>
        <dbReference type="Proteomes" id="UP000271974"/>
    </source>
</evidence>